<evidence type="ECO:0000256" key="2">
    <source>
        <dbReference type="ARBA" id="ARBA00022475"/>
    </source>
</evidence>
<protein>
    <submittedName>
        <fullName evidence="7">Branched-chain amino acid ABC transporter permease</fullName>
    </submittedName>
</protein>
<dbReference type="GO" id="GO:0015658">
    <property type="term" value="F:branched-chain amino acid transmembrane transporter activity"/>
    <property type="evidence" value="ECO:0007669"/>
    <property type="project" value="InterPro"/>
</dbReference>
<dbReference type="PANTHER" id="PTHR30482:SF10">
    <property type="entry name" value="HIGH-AFFINITY BRANCHED-CHAIN AMINO ACID TRANSPORT PROTEIN BRAE"/>
    <property type="match status" value="1"/>
</dbReference>
<keyword evidence="8" id="KW-1185">Reference proteome</keyword>
<dbReference type="OrthoDB" id="9804361at2"/>
<evidence type="ECO:0000313" key="7">
    <source>
        <dbReference type="EMBL" id="RST84741.1"/>
    </source>
</evidence>
<gene>
    <name evidence="7" type="ORF">EJC49_19285</name>
</gene>
<dbReference type="Proteomes" id="UP000278398">
    <property type="component" value="Unassembled WGS sequence"/>
</dbReference>
<evidence type="ECO:0000256" key="4">
    <source>
        <dbReference type="ARBA" id="ARBA00022989"/>
    </source>
</evidence>
<keyword evidence="5 6" id="KW-0472">Membrane</keyword>
<keyword evidence="4 6" id="KW-1133">Transmembrane helix</keyword>
<accession>A0A3R9ZPR7</accession>
<comment type="subcellular location">
    <subcellularLocation>
        <location evidence="1">Cell membrane</location>
        <topology evidence="1">Multi-pass membrane protein</topology>
    </subcellularLocation>
</comment>
<dbReference type="GO" id="GO:0005886">
    <property type="term" value="C:plasma membrane"/>
    <property type="evidence" value="ECO:0007669"/>
    <property type="project" value="UniProtKB-SubCell"/>
</dbReference>
<reference evidence="7 8" key="1">
    <citation type="submission" date="2018-12" db="EMBL/GenBank/DDBJ databases">
        <title>Mesorhizobium carbonis sp. nov., isolated from coal mine water.</title>
        <authorList>
            <person name="Xin W."/>
            <person name="Xu Z."/>
            <person name="Xiang F."/>
            <person name="Zhang J."/>
            <person name="Xi L."/>
            <person name="Liu J."/>
        </authorList>
    </citation>
    <scope>NUCLEOTIDE SEQUENCE [LARGE SCALE GENOMIC DNA]</scope>
    <source>
        <strain evidence="7 8">B2.3</strain>
    </source>
</reference>
<feature type="transmembrane region" description="Helical" evidence="6">
    <location>
        <begin position="230"/>
        <end position="248"/>
    </location>
</feature>
<feature type="transmembrane region" description="Helical" evidence="6">
    <location>
        <begin position="31"/>
        <end position="52"/>
    </location>
</feature>
<evidence type="ECO:0000256" key="5">
    <source>
        <dbReference type="ARBA" id="ARBA00023136"/>
    </source>
</evidence>
<feature type="transmembrane region" description="Helical" evidence="6">
    <location>
        <begin position="201"/>
        <end position="224"/>
    </location>
</feature>
<dbReference type="CDD" id="cd06581">
    <property type="entry name" value="TM_PBP1_LivM_like"/>
    <property type="match status" value="1"/>
</dbReference>
<feature type="transmembrane region" description="Helical" evidence="6">
    <location>
        <begin position="255"/>
        <end position="272"/>
    </location>
</feature>
<evidence type="ECO:0000256" key="1">
    <source>
        <dbReference type="ARBA" id="ARBA00004651"/>
    </source>
</evidence>
<feature type="transmembrane region" description="Helical" evidence="6">
    <location>
        <begin position="111"/>
        <end position="131"/>
    </location>
</feature>
<feature type="transmembrane region" description="Helical" evidence="6">
    <location>
        <begin position="278"/>
        <end position="299"/>
    </location>
</feature>
<comment type="caution">
    <text evidence="7">The sequence shown here is derived from an EMBL/GenBank/DDBJ whole genome shotgun (WGS) entry which is preliminary data.</text>
</comment>
<evidence type="ECO:0000256" key="3">
    <source>
        <dbReference type="ARBA" id="ARBA00022692"/>
    </source>
</evidence>
<keyword evidence="2" id="KW-1003">Cell membrane</keyword>
<dbReference type="InterPro" id="IPR043428">
    <property type="entry name" value="LivM-like"/>
</dbReference>
<keyword evidence="3 6" id="KW-0812">Transmembrane</keyword>
<feature type="transmembrane region" description="Helical" evidence="6">
    <location>
        <begin position="151"/>
        <end position="171"/>
    </location>
</feature>
<dbReference type="Pfam" id="PF02653">
    <property type="entry name" value="BPD_transp_2"/>
    <property type="match status" value="1"/>
</dbReference>
<dbReference type="AlphaFoldDB" id="A0A3R9ZPR7"/>
<sequence>MGLTSQETKGLGLGALLIAIAALLPLFDDGFYLSISVNIVLYAALCTSWALFSGPTHYVSLATAAFYGLGTYSVGLGIEVLPYPLLLAIAAGVGAIMAGLVGAATLRISGVYFVIFTFGLAELVRQLVTWTQTKFSTAMGLYVFTEMTESHIYWMLLALTGVVFLTSFLIARSRLGFAMTVIGNDETVARHVGIDTARSKIILFMISGAFIAIAGAITAPRYIYIEPPSAFNPMISFLVVIMALLGGTKRLWGPLVGVIPFTIVMDFISSNFPNHTMIVVGLAFLAIVYLIPHGVTGLLEDMQARWKKRAAPVVEEKPA</sequence>
<evidence type="ECO:0000256" key="6">
    <source>
        <dbReference type="SAM" id="Phobius"/>
    </source>
</evidence>
<feature type="transmembrane region" description="Helical" evidence="6">
    <location>
        <begin position="84"/>
        <end position="104"/>
    </location>
</feature>
<organism evidence="7 8">
    <name type="scientific">Aquibium carbonis</name>
    <dbReference type="NCBI Taxonomy" id="2495581"/>
    <lineage>
        <taxon>Bacteria</taxon>
        <taxon>Pseudomonadati</taxon>
        <taxon>Pseudomonadota</taxon>
        <taxon>Alphaproteobacteria</taxon>
        <taxon>Hyphomicrobiales</taxon>
        <taxon>Phyllobacteriaceae</taxon>
        <taxon>Aquibium</taxon>
    </lineage>
</organism>
<dbReference type="PANTHER" id="PTHR30482">
    <property type="entry name" value="HIGH-AFFINITY BRANCHED-CHAIN AMINO ACID TRANSPORT SYSTEM PERMEASE"/>
    <property type="match status" value="1"/>
</dbReference>
<proteinExistence type="predicted"/>
<dbReference type="EMBL" id="RWKW01000078">
    <property type="protein sequence ID" value="RST84741.1"/>
    <property type="molecule type" value="Genomic_DNA"/>
</dbReference>
<dbReference type="InterPro" id="IPR001851">
    <property type="entry name" value="ABC_transp_permease"/>
</dbReference>
<evidence type="ECO:0000313" key="8">
    <source>
        <dbReference type="Proteomes" id="UP000278398"/>
    </source>
</evidence>
<name>A0A3R9ZPR7_9HYPH</name>